<dbReference type="Proteomes" id="UP000179264">
    <property type="component" value="Unassembled WGS sequence"/>
</dbReference>
<dbReference type="AlphaFoldDB" id="A0A1G2T9U6"/>
<proteinExistence type="predicted"/>
<organism evidence="1 2">
    <name type="scientific">Candidatus Zambryskibacteria bacterium RIFCSPHIGHO2_02_38_10.5</name>
    <dbReference type="NCBI Taxonomy" id="1802742"/>
    <lineage>
        <taxon>Bacteria</taxon>
        <taxon>Candidatus Zambryskiibacteriota</taxon>
    </lineage>
</organism>
<accession>A0A1G2T9U6</accession>
<protein>
    <recommendedName>
        <fullName evidence="3">Asparagine synthetase domain-containing protein</fullName>
    </recommendedName>
</protein>
<evidence type="ECO:0000313" key="1">
    <source>
        <dbReference type="EMBL" id="OHA94036.1"/>
    </source>
</evidence>
<dbReference type="InterPro" id="IPR014729">
    <property type="entry name" value="Rossmann-like_a/b/a_fold"/>
</dbReference>
<evidence type="ECO:0000313" key="2">
    <source>
        <dbReference type="Proteomes" id="UP000179264"/>
    </source>
</evidence>
<gene>
    <name evidence="1" type="ORF">A2W58_03630</name>
</gene>
<evidence type="ECO:0008006" key="3">
    <source>
        <dbReference type="Google" id="ProtNLM"/>
    </source>
</evidence>
<dbReference type="Pfam" id="PF06508">
    <property type="entry name" value="QueC"/>
    <property type="match status" value="1"/>
</dbReference>
<reference evidence="1 2" key="1">
    <citation type="journal article" date="2016" name="Nat. Commun.">
        <title>Thousands of microbial genomes shed light on interconnected biogeochemical processes in an aquifer system.</title>
        <authorList>
            <person name="Anantharaman K."/>
            <person name="Brown C.T."/>
            <person name="Hug L.A."/>
            <person name="Sharon I."/>
            <person name="Castelle C.J."/>
            <person name="Probst A.J."/>
            <person name="Thomas B.C."/>
            <person name="Singh A."/>
            <person name="Wilkins M.J."/>
            <person name="Karaoz U."/>
            <person name="Brodie E.L."/>
            <person name="Williams K.H."/>
            <person name="Hubbard S.S."/>
            <person name="Banfield J.F."/>
        </authorList>
    </citation>
    <scope>NUCLEOTIDE SEQUENCE [LARGE SCALE GENOMIC DNA]</scope>
</reference>
<name>A0A1G2T9U6_9BACT</name>
<dbReference type="SUPFAM" id="SSF52402">
    <property type="entry name" value="Adenine nucleotide alpha hydrolases-like"/>
    <property type="match status" value="1"/>
</dbReference>
<dbReference type="EMBL" id="MHVL01000003">
    <property type="protein sequence ID" value="OHA94036.1"/>
    <property type="molecule type" value="Genomic_DNA"/>
</dbReference>
<sequence>MQNIFENKSKDVLVLFSGGRDSSSVAALLALAGYKIKLYTYQAGLPELTGPRGDSAPDIRHKELTQAFPEDIDRERIIEGSTYLIRKLAIEKTNIEHVIYPIALALAVHANAVCYCLKNNINTIASGYSGYQAKEDRYIEQSGDFVSLTKEFLEEYDISYLTPVIEKSKLEVMDILERHNISSNSLENKSVFGGISFDKEKAKAFWKSSISLCREFIKNMQTS</sequence>
<comment type="caution">
    <text evidence="1">The sequence shown here is derived from an EMBL/GenBank/DDBJ whole genome shotgun (WGS) entry which is preliminary data.</text>
</comment>
<dbReference type="InterPro" id="IPR018317">
    <property type="entry name" value="QueC"/>
</dbReference>
<dbReference type="Gene3D" id="3.40.50.620">
    <property type="entry name" value="HUPs"/>
    <property type="match status" value="1"/>
</dbReference>